<dbReference type="PIRSF" id="PIRSF006414">
    <property type="entry name" value="Ftr_formyl_trnsf"/>
    <property type="match status" value="1"/>
</dbReference>
<reference evidence="5 6" key="1">
    <citation type="submission" date="2016-04" db="EMBL/GenBank/DDBJ databases">
        <title>Genome sequence of Methanobrevibacter cuticularis DSM 11139.</title>
        <authorList>
            <person name="Poehlein A."/>
            <person name="Seedorf H."/>
            <person name="Daniel R."/>
        </authorList>
    </citation>
    <scope>NUCLEOTIDE SEQUENCE [LARGE SCALE GENOMIC DNA]</scope>
    <source>
        <strain evidence="5 6">DSM 11139</strain>
    </source>
</reference>
<dbReference type="GO" id="GO:0016787">
    <property type="term" value="F:hydrolase activity"/>
    <property type="evidence" value="ECO:0007669"/>
    <property type="project" value="UniProtKB-KW"/>
</dbReference>
<feature type="domain" description="Formylmethanofuran: tetrahydromethanopterin formyltransferase Ftr C-terminal" evidence="4">
    <location>
        <begin position="156"/>
        <end position="303"/>
    </location>
</feature>
<dbReference type="GO" id="GO:0030270">
    <property type="term" value="F:formylmethanofuran-tetrahydromethanopterin N-formyltransferase activity"/>
    <property type="evidence" value="ECO:0007669"/>
    <property type="project" value="UniProtKB-EC"/>
</dbReference>
<evidence type="ECO:0000313" key="6">
    <source>
        <dbReference type="Proteomes" id="UP000077275"/>
    </source>
</evidence>
<dbReference type="GO" id="GO:0006730">
    <property type="term" value="P:one-carbon metabolic process"/>
    <property type="evidence" value="ECO:0007669"/>
    <property type="project" value="InterPro"/>
</dbReference>
<dbReference type="EC" id="2.3.1.101" evidence="5"/>
<dbReference type="Pfam" id="PF02741">
    <property type="entry name" value="FTR_C"/>
    <property type="match status" value="1"/>
</dbReference>
<dbReference type="Gene3D" id="3.30.70.520">
    <property type="match status" value="2"/>
</dbReference>
<dbReference type="NCBIfam" id="NF002554">
    <property type="entry name" value="PRK02114.1"/>
    <property type="match status" value="1"/>
</dbReference>
<evidence type="ECO:0000256" key="2">
    <source>
        <dbReference type="ARBA" id="ARBA00022679"/>
    </source>
</evidence>
<dbReference type="InterPro" id="IPR022667">
    <property type="entry name" value="ForMFR_H4MPT_ForTrfase_N"/>
</dbReference>
<dbReference type="InterPro" id="IPR002770">
    <property type="entry name" value="ForMFR_H4MPT_ForTrfase_C"/>
</dbReference>
<dbReference type="Proteomes" id="UP000077275">
    <property type="component" value="Unassembled WGS sequence"/>
</dbReference>
<dbReference type="AlphaFoldDB" id="A0A166EF43"/>
<keyword evidence="5" id="KW-0378">Hydrolase</keyword>
<name>A0A166EF43_9EURY</name>
<proteinExistence type="inferred from homology"/>
<evidence type="ECO:0000259" key="3">
    <source>
        <dbReference type="Pfam" id="PF01913"/>
    </source>
</evidence>
<keyword evidence="2 5" id="KW-0808">Transferase</keyword>
<dbReference type="InterPro" id="IPR014053">
    <property type="entry name" value="ForMFR_H4MPT_ForTrfase"/>
</dbReference>
<dbReference type="Pfam" id="PF01913">
    <property type="entry name" value="FTR"/>
    <property type="match status" value="1"/>
</dbReference>
<dbReference type="PATRIC" id="fig|47311.3.peg.813"/>
<feature type="domain" description="Formylmethanofuran: tetrahydromethanopterin formyltransferase Ftr N-terminal" evidence="3">
    <location>
        <begin position="13"/>
        <end position="153"/>
    </location>
</feature>
<dbReference type="STRING" id="47311.MBCUT_07320"/>
<keyword evidence="5" id="KW-0012">Acyltransferase</keyword>
<comment type="similarity">
    <text evidence="1">Belongs to the FTR family.</text>
</comment>
<keyword evidence="6" id="KW-1185">Reference proteome</keyword>
<dbReference type="EMBL" id="LWMW01000089">
    <property type="protein sequence ID" value="KZX16578.1"/>
    <property type="molecule type" value="Genomic_DNA"/>
</dbReference>
<dbReference type="InterPro" id="IPR023447">
    <property type="entry name" value="ForMFR_H4MPT_ForTrfase_fd-like"/>
</dbReference>
<accession>A0A166EF43</accession>
<evidence type="ECO:0000259" key="4">
    <source>
        <dbReference type="Pfam" id="PF02741"/>
    </source>
</evidence>
<comment type="caution">
    <text evidence="5">The sequence shown here is derived from an EMBL/GenBank/DDBJ whole genome shotgun (WGS) entry which is preliminary data.</text>
</comment>
<evidence type="ECO:0000313" key="5">
    <source>
        <dbReference type="EMBL" id="KZX16578.1"/>
    </source>
</evidence>
<gene>
    <name evidence="5" type="primary">fhcD_2</name>
    <name evidence="5" type="ORF">MBCUT_07320</name>
</gene>
<protein>
    <submittedName>
        <fullName evidence="5">Formyltransferase/hydrolase complex subunit D</fullName>
        <ecNumber evidence="5">2.3.1.101</ecNumber>
    </submittedName>
</protein>
<evidence type="ECO:0000256" key="1">
    <source>
        <dbReference type="ARBA" id="ARBA00006770"/>
    </source>
</evidence>
<organism evidence="5 6">
    <name type="scientific">Methanobrevibacter cuticularis</name>
    <dbReference type="NCBI Taxonomy" id="47311"/>
    <lineage>
        <taxon>Archaea</taxon>
        <taxon>Methanobacteriati</taxon>
        <taxon>Methanobacteriota</taxon>
        <taxon>Methanomada group</taxon>
        <taxon>Methanobacteria</taxon>
        <taxon>Methanobacteriales</taxon>
        <taxon>Methanobacteriaceae</taxon>
        <taxon>Methanobrevibacter</taxon>
    </lineage>
</organism>
<sequence length="304" mass="33859">MLTTIFGVGMDNKNLIEDTFFECFSGKYIRALITADDKDTLKQAAFDSTSTPGAVIGRIEGGVERFVSPDETPDGRDGAIVQYWFGSDDLEKFELELSYRIRQDILVKPFTRVFNYTTEPKGTIGMMKQVGHCGDGYEWIENKYGREMINIPIAVPDFQIESELGYGEGIMGANFWYMCETKESVLKAGKIIIDELYKLSGIIAPFGICSAASKVETNYPWIGPTTNHPYCPSLKKNLEYISKVPNNVKYIPEIVINGINMGVVKEATKIAIESILNIDGVVKISAGNFNGELGEYNINLLDLF</sequence>
<dbReference type="SUPFAM" id="SSF55112">
    <property type="entry name" value="Formylmethanofuran:tetrahydromethanopterin formyltransferase"/>
    <property type="match status" value="2"/>
</dbReference>